<evidence type="ECO:0000313" key="9">
    <source>
        <dbReference type="EMBL" id="GAA0178962.1"/>
    </source>
</evidence>
<dbReference type="Proteomes" id="UP001454036">
    <property type="component" value="Unassembled WGS sequence"/>
</dbReference>
<evidence type="ECO:0000256" key="3">
    <source>
        <dbReference type="ARBA" id="ARBA00022473"/>
    </source>
</evidence>
<proteinExistence type="inferred from homology"/>
<keyword evidence="8" id="KW-1133">Transmembrane helix</keyword>
<dbReference type="AlphaFoldDB" id="A0AAV3RMB5"/>
<name>A0AAV3RMB5_LITER</name>
<comment type="function">
    <text evidence="7">Controls stomatal patterning.</text>
</comment>
<sequence>MGSNHCLFSSLRLHHFTIIFLILVSSQLAFLSEGRKLMKTADPFQTVHDEERAILRAQIGSRPPRCDGRCSSCGHCEAIQVPSNPQIKNATTLSAVAYARGDYSSNYKPMSWKCKCGNLILSP</sequence>
<evidence type="ECO:0000256" key="4">
    <source>
        <dbReference type="ARBA" id="ARBA00022525"/>
    </source>
</evidence>
<evidence type="ECO:0000256" key="5">
    <source>
        <dbReference type="ARBA" id="ARBA00022729"/>
    </source>
</evidence>
<comment type="caution">
    <text evidence="9">The sequence shown here is derived from an EMBL/GenBank/DDBJ whole genome shotgun (WGS) entry which is preliminary data.</text>
</comment>
<feature type="transmembrane region" description="Helical" evidence="8">
    <location>
        <begin position="12"/>
        <end position="31"/>
    </location>
</feature>
<evidence type="ECO:0000256" key="2">
    <source>
        <dbReference type="ARBA" id="ARBA00008127"/>
    </source>
</evidence>
<dbReference type="Pfam" id="PF17181">
    <property type="entry name" value="EPF"/>
    <property type="match status" value="1"/>
</dbReference>
<dbReference type="PANTHER" id="PTHR33109">
    <property type="entry name" value="EPIDERMAL PATTERNING FACTOR-LIKE PROTEIN 4"/>
    <property type="match status" value="1"/>
</dbReference>
<dbReference type="InterPro" id="IPR039455">
    <property type="entry name" value="EPFL"/>
</dbReference>
<dbReference type="GO" id="GO:0010052">
    <property type="term" value="P:guard cell differentiation"/>
    <property type="evidence" value="ECO:0007669"/>
    <property type="project" value="UniProtKB-UniRule"/>
</dbReference>
<keyword evidence="8" id="KW-0472">Membrane</keyword>
<comment type="subcellular location">
    <subcellularLocation>
        <location evidence="1 7">Secreted</location>
    </subcellularLocation>
</comment>
<gene>
    <name evidence="9" type="ORF">LIER_29908</name>
</gene>
<keyword evidence="4 7" id="KW-0964">Secreted</keyword>
<dbReference type="GO" id="GO:0005576">
    <property type="term" value="C:extracellular region"/>
    <property type="evidence" value="ECO:0007669"/>
    <property type="project" value="UniProtKB-SubCell"/>
</dbReference>
<keyword evidence="3 7" id="KW-0217">Developmental protein</keyword>
<keyword evidence="10" id="KW-1185">Reference proteome</keyword>
<accession>A0AAV3RMB5</accession>
<evidence type="ECO:0000256" key="7">
    <source>
        <dbReference type="RuleBase" id="RU367102"/>
    </source>
</evidence>
<reference evidence="9 10" key="1">
    <citation type="submission" date="2024-01" db="EMBL/GenBank/DDBJ databases">
        <title>The complete chloroplast genome sequence of Lithospermum erythrorhizon: insights into the phylogenetic relationship among Boraginaceae species and the maternal lineages of purple gromwells.</title>
        <authorList>
            <person name="Okada T."/>
            <person name="Watanabe K."/>
        </authorList>
    </citation>
    <scope>NUCLEOTIDE SEQUENCE [LARGE SCALE GENOMIC DNA]</scope>
</reference>
<evidence type="ECO:0000256" key="1">
    <source>
        <dbReference type="ARBA" id="ARBA00004613"/>
    </source>
</evidence>
<evidence type="ECO:0000313" key="10">
    <source>
        <dbReference type="Proteomes" id="UP001454036"/>
    </source>
</evidence>
<keyword evidence="5" id="KW-0732">Signal</keyword>
<comment type="similarity">
    <text evidence="2 7">Belongs to the plant cysteine rich small secretory peptide family. Epidermal patterning factor subfamily.</text>
</comment>
<protein>
    <recommendedName>
        <fullName evidence="7">Epidermal patterning factor-like protein</fullName>
    </recommendedName>
</protein>
<keyword evidence="8" id="KW-0812">Transmembrane</keyword>
<evidence type="ECO:0000256" key="6">
    <source>
        <dbReference type="ARBA" id="ARBA00023157"/>
    </source>
</evidence>
<dbReference type="EMBL" id="BAABME010010463">
    <property type="protein sequence ID" value="GAA0178962.1"/>
    <property type="molecule type" value="Genomic_DNA"/>
</dbReference>
<evidence type="ECO:0000256" key="8">
    <source>
        <dbReference type="SAM" id="Phobius"/>
    </source>
</evidence>
<organism evidence="9 10">
    <name type="scientific">Lithospermum erythrorhizon</name>
    <name type="common">Purple gromwell</name>
    <name type="synonym">Lithospermum officinale var. erythrorhizon</name>
    <dbReference type="NCBI Taxonomy" id="34254"/>
    <lineage>
        <taxon>Eukaryota</taxon>
        <taxon>Viridiplantae</taxon>
        <taxon>Streptophyta</taxon>
        <taxon>Embryophyta</taxon>
        <taxon>Tracheophyta</taxon>
        <taxon>Spermatophyta</taxon>
        <taxon>Magnoliopsida</taxon>
        <taxon>eudicotyledons</taxon>
        <taxon>Gunneridae</taxon>
        <taxon>Pentapetalae</taxon>
        <taxon>asterids</taxon>
        <taxon>lamiids</taxon>
        <taxon>Boraginales</taxon>
        <taxon>Boraginaceae</taxon>
        <taxon>Boraginoideae</taxon>
        <taxon>Lithospermeae</taxon>
        <taxon>Lithospermum</taxon>
    </lineage>
</organism>
<dbReference type="PANTHER" id="PTHR33109:SF7">
    <property type="entry name" value="EPIDERMAL PATTERNING FACTOR-LIKE PROTEIN 2"/>
    <property type="match status" value="1"/>
</dbReference>
<keyword evidence="6" id="KW-1015">Disulfide bond</keyword>